<dbReference type="EMBL" id="KV454017">
    <property type="protein sequence ID" value="ODV93989.1"/>
    <property type="molecule type" value="Genomic_DNA"/>
</dbReference>
<feature type="region of interest" description="Disordered" evidence="1">
    <location>
        <begin position="472"/>
        <end position="491"/>
    </location>
</feature>
<dbReference type="GO" id="GO:0031942">
    <property type="term" value="C:i-AAA complex"/>
    <property type="evidence" value="ECO:0007669"/>
    <property type="project" value="TreeGrafter"/>
</dbReference>
<dbReference type="InterPro" id="IPR040201">
    <property type="entry name" value="Mrg3-like"/>
</dbReference>
<dbReference type="PANTHER" id="PTHR28142:SF1">
    <property type="entry name" value="MITOCHONDRIAL INNER MEMBRANE I-AAA PROTEASE SUPERCOMPLEX SUBUNIT MGR3-RELATED"/>
    <property type="match status" value="1"/>
</dbReference>
<dbReference type="OrthoDB" id="10050400at2759"/>
<dbReference type="InterPro" id="IPR011990">
    <property type="entry name" value="TPR-like_helical_dom_sf"/>
</dbReference>
<evidence type="ECO:0000256" key="1">
    <source>
        <dbReference type="SAM" id="MobiDB-lite"/>
    </source>
</evidence>
<sequence>MLRIFAGSSIKKRLRLSVISKYYQQKPPRSWTKILLYTITGLTVSGYFAYEYLWPHHTFPSSVAKILRKGLWAESEKQNHDYGLALKYYKEALEECDKLLLDHYGDEYTGVQIKIGEMYERLHKLNEANQIYWQIATCYFDCLTNNEIPKSMRSHIIQKDLRIILKLAQLNGENPSFVKALLTSHLLLAQTEIRNKCLQGDTVDTHVIDSFDQTGESFGKQQNGLDKKILSSVNVADNNSIDVDSKNGEVVITVPVNSEIWEPFKDEFFNARDLLTSICIATGDLGIAINTKIKTTHWMLLAGCSPGDILISQCNLASLLYLEAEELEVKEVSLKKILKTITKEEFEKNLQDQRKLGLLNFEASSLSYEEYCQNIEKELQATTTSKEKCIELALQAYESVKTVSKKLTPQQHRENAEVGESIALSAYGLGVVHLHLSNYEKAEALLKESILRAKGSGYEELIENAERELAKLNEEKNSDKSIETKNQRDDSDDIELDIQVIKN</sequence>
<dbReference type="GO" id="GO:0051787">
    <property type="term" value="F:misfolded protein binding"/>
    <property type="evidence" value="ECO:0007669"/>
    <property type="project" value="TreeGrafter"/>
</dbReference>
<accession>A0A1E4TQJ8</accession>
<keyword evidence="3" id="KW-1185">Reference proteome</keyword>
<gene>
    <name evidence="2" type="ORF">PACTADRAFT_77470</name>
</gene>
<protein>
    <recommendedName>
        <fullName evidence="4">Mitochondrial inner membrane i-AAA protease supercomplex subunit MGR3</fullName>
    </recommendedName>
</protein>
<dbReference type="PANTHER" id="PTHR28142">
    <property type="entry name" value="MITOCHONDRIAL INNER MEMBRANE I-AAA PROTEASE SUPERCOMPLEX SUBUNIT MGR3-RELATED"/>
    <property type="match status" value="1"/>
</dbReference>
<dbReference type="STRING" id="669874.A0A1E4TQJ8"/>
<organism evidence="2 3">
    <name type="scientific">Pachysolen tannophilus NRRL Y-2460</name>
    <dbReference type="NCBI Taxonomy" id="669874"/>
    <lineage>
        <taxon>Eukaryota</taxon>
        <taxon>Fungi</taxon>
        <taxon>Dikarya</taxon>
        <taxon>Ascomycota</taxon>
        <taxon>Saccharomycotina</taxon>
        <taxon>Pichiomycetes</taxon>
        <taxon>Pachysolenaceae</taxon>
        <taxon>Pachysolen</taxon>
    </lineage>
</organism>
<dbReference type="SUPFAM" id="SSF48452">
    <property type="entry name" value="TPR-like"/>
    <property type="match status" value="1"/>
</dbReference>
<name>A0A1E4TQJ8_PACTA</name>
<dbReference type="CDD" id="cd24145">
    <property type="entry name" value="Mgr3-like"/>
    <property type="match status" value="1"/>
</dbReference>
<dbReference type="Proteomes" id="UP000094236">
    <property type="component" value="Unassembled WGS sequence"/>
</dbReference>
<evidence type="ECO:0000313" key="2">
    <source>
        <dbReference type="EMBL" id="ODV93989.1"/>
    </source>
</evidence>
<dbReference type="AlphaFoldDB" id="A0A1E4TQJ8"/>
<feature type="compositionally biased region" description="Basic and acidic residues" evidence="1">
    <location>
        <begin position="472"/>
        <end position="489"/>
    </location>
</feature>
<evidence type="ECO:0000313" key="3">
    <source>
        <dbReference type="Proteomes" id="UP000094236"/>
    </source>
</evidence>
<evidence type="ECO:0008006" key="4">
    <source>
        <dbReference type="Google" id="ProtNLM"/>
    </source>
</evidence>
<reference evidence="3" key="1">
    <citation type="submission" date="2016-05" db="EMBL/GenBank/DDBJ databases">
        <title>Comparative genomics of biotechnologically important yeasts.</title>
        <authorList>
            <consortium name="DOE Joint Genome Institute"/>
            <person name="Riley R."/>
            <person name="Haridas S."/>
            <person name="Wolfe K.H."/>
            <person name="Lopes M.R."/>
            <person name="Hittinger C.T."/>
            <person name="Goker M."/>
            <person name="Salamov A."/>
            <person name="Wisecaver J."/>
            <person name="Long T.M."/>
            <person name="Aerts A.L."/>
            <person name="Barry K."/>
            <person name="Choi C."/>
            <person name="Clum A."/>
            <person name="Coughlan A.Y."/>
            <person name="Deshpande S."/>
            <person name="Douglass A.P."/>
            <person name="Hanson S.J."/>
            <person name="Klenk H.-P."/>
            <person name="Labutti K."/>
            <person name="Lapidus A."/>
            <person name="Lindquist E."/>
            <person name="Lipzen A."/>
            <person name="Meier-Kolthoff J.P."/>
            <person name="Ohm R.A."/>
            <person name="Otillar R.P."/>
            <person name="Pangilinan J."/>
            <person name="Peng Y."/>
            <person name="Rokas A."/>
            <person name="Rosa C.A."/>
            <person name="Scheuner C."/>
            <person name="Sibirny A.A."/>
            <person name="Slot J.C."/>
            <person name="Stielow J.B."/>
            <person name="Sun H."/>
            <person name="Kurtzman C.P."/>
            <person name="Blackwell M."/>
            <person name="Grigoriev I.V."/>
            <person name="Jeffries T.W."/>
        </authorList>
    </citation>
    <scope>NUCLEOTIDE SEQUENCE [LARGE SCALE GENOMIC DNA]</scope>
    <source>
        <strain evidence="3">NRRL Y-2460</strain>
    </source>
</reference>
<dbReference type="GO" id="GO:0006515">
    <property type="term" value="P:protein quality control for misfolded or incompletely synthesized proteins"/>
    <property type="evidence" value="ECO:0007669"/>
    <property type="project" value="TreeGrafter"/>
</dbReference>
<proteinExistence type="predicted"/>